<accession>A0AC35U4Y0</accession>
<sequence length="631" mass="71036">MSTYEPKNVMVTGGCGFIGSNFINYIYGAWPDVKIVNVDKLILNSDIHYVRDDIVASGRYHLVTSDIRNVDIIGKSLVDHDIDTIIHFAADCTSTRCYADPNEAIENNVISFIMFADTVRAYGKVKRFIHISTDEVYGDSDLSVETKGKKESSNQLPGNPYAATKSACEMYVQVYLQNYKMPIVMLRINNIYGPNQWDVKIVPRFITLATNKQQFTIQGAGKQLRSWLYVDDAAEGIQRATEVGKIGQIYNLGTYFEKNVLDLAHCIQKEVDSQMGRESNEVKFISIPDRPYNDLRYLIDITKANEELNWSPKTPFDEGIRKVISSHLKGTTKSAKMKVILYGGNGWVGQQFQSYFKEKAIPFAVATKKVGIDEEKSVLTELNNFNGTHVLCCTGRTHGGNFKTIEYLEGGPDKTFENVRDNMYSAITLAQICQDLSLHYTYVGTGYLFAYDDAHPIGGAQFLDDDLPTFFGNSYSVVKGYTDRMVGSYKNCEIINARITLPINFNMTEERNLLAKIVNYNQIFDIPVSITILPDCIPALVTLMEQRFGGNLNLVNPGPISLHDILQLYKKYADPNLADYTVVTKDSEKGKELLRTKGNCALDTNRLKQVYSTIKDAEQSLIENFKLIAKK</sequence>
<organism evidence="1 2">
    <name type="scientific">Rhabditophanes sp. KR3021</name>
    <dbReference type="NCBI Taxonomy" id="114890"/>
    <lineage>
        <taxon>Eukaryota</taxon>
        <taxon>Metazoa</taxon>
        <taxon>Ecdysozoa</taxon>
        <taxon>Nematoda</taxon>
        <taxon>Chromadorea</taxon>
        <taxon>Rhabditida</taxon>
        <taxon>Tylenchina</taxon>
        <taxon>Panagrolaimomorpha</taxon>
        <taxon>Strongyloidoidea</taxon>
        <taxon>Alloionematidae</taxon>
        <taxon>Rhabditophanes</taxon>
    </lineage>
</organism>
<dbReference type="Proteomes" id="UP000095286">
    <property type="component" value="Unplaced"/>
</dbReference>
<name>A0AC35U4Y0_9BILA</name>
<protein>
    <submittedName>
        <fullName evidence="2">NAD(P)-bd_dom domain-containing protein</fullName>
    </submittedName>
</protein>
<proteinExistence type="predicted"/>
<evidence type="ECO:0000313" key="1">
    <source>
        <dbReference type="Proteomes" id="UP000095286"/>
    </source>
</evidence>
<dbReference type="WBParaSite" id="RSKR_0000762100.1">
    <property type="protein sequence ID" value="RSKR_0000762100.1"/>
    <property type="gene ID" value="RSKR_0000762100"/>
</dbReference>
<evidence type="ECO:0000313" key="2">
    <source>
        <dbReference type="WBParaSite" id="RSKR_0000762100.1"/>
    </source>
</evidence>
<reference evidence="2" key="1">
    <citation type="submission" date="2016-11" db="UniProtKB">
        <authorList>
            <consortium name="WormBaseParasite"/>
        </authorList>
    </citation>
    <scope>IDENTIFICATION</scope>
    <source>
        <strain evidence="2">KR3021</strain>
    </source>
</reference>